<dbReference type="EMBL" id="LR131271">
    <property type="protein sequence ID" value="VDR24275.1"/>
    <property type="molecule type" value="Genomic_DNA"/>
</dbReference>
<dbReference type="KEGG" id="rtg:NCTC13098_00561"/>
<reference evidence="1 2" key="1">
    <citation type="submission" date="2018-12" db="EMBL/GenBank/DDBJ databases">
        <authorList>
            <consortium name="Pathogen Informatics"/>
        </authorList>
    </citation>
    <scope>NUCLEOTIDE SEQUENCE [LARGE SCALE GENOMIC DNA]</scope>
    <source>
        <strain evidence="1 2">NCTC13098</strain>
    </source>
</reference>
<evidence type="ECO:0000313" key="2">
    <source>
        <dbReference type="Proteomes" id="UP000274346"/>
    </source>
</evidence>
<evidence type="ECO:0000313" key="1">
    <source>
        <dbReference type="EMBL" id="VDR24275.1"/>
    </source>
</evidence>
<accession>A0A3P8K6D8</accession>
<protein>
    <submittedName>
        <fullName evidence="1">Uncharacterized protein</fullName>
    </submittedName>
</protein>
<dbReference type="AlphaFoldDB" id="A0A3P8K6D8"/>
<dbReference type="Proteomes" id="UP000274346">
    <property type="component" value="Chromosome"/>
</dbReference>
<name>A0A3P8K6D8_RAOTE</name>
<gene>
    <name evidence="1" type="ORF">NCTC13098_00561</name>
</gene>
<organism evidence="1 2">
    <name type="scientific">Raoultella terrigena</name>
    <name type="common">Klebsiella terrigena</name>
    <dbReference type="NCBI Taxonomy" id="577"/>
    <lineage>
        <taxon>Bacteria</taxon>
        <taxon>Pseudomonadati</taxon>
        <taxon>Pseudomonadota</taxon>
        <taxon>Gammaproteobacteria</taxon>
        <taxon>Enterobacterales</taxon>
        <taxon>Enterobacteriaceae</taxon>
        <taxon>Klebsiella/Raoultella group</taxon>
        <taxon>Raoultella</taxon>
    </lineage>
</organism>
<sequence>MTLPKRLYFTLDKAASEVGCDIADIIHYAANGYVNVCIKCISQDNAFSEEPLPGWSTDLGIDVQKFHNWIGEYFVLKDMEYSLTPEGDFLAQDHTVYELVNNYLKVRTNIKFWVEKESEKIWKYEVVPVSIKGLLQIPFRWIYNSEFSLLDGASILIKAFQVPRDNLGQPVVGRFAHDNALFHTDFVADENLLNDNLANAVLGCGPRNIIKRDEPIKVDLNDFLITVDEINRLKGIKRANGYEGFDVNYSAQEASDIDNPKSIAVYAELIVSLISMIPDMKNVDASNIPPVKLKEMLSIAASKNGVVFPNIHPQTLAKYLGRGRSSR</sequence>
<proteinExistence type="predicted"/>